<dbReference type="Proteomes" id="UP001181347">
    <property type="component" value="Unassembled WGS sequence"/>
</dbReference>
<dbReference type="CDD" id="cd01185">
    <property type="entry name" value="INTN1_C_like"/>
    <property type="match status" value="1"/>
</dbReference>
<sequence>MKVEIKERKLKAGNRSLYLEYYETGFRKKENLGLYLIPDDAPNAKKINAEVYAKARGIQADRILNPPSFEKVIKSSVSERTKTLTWLEWCDEYIEWSRSCGNCKKMMQHKGLVSKRIEAYLTSKGKKKMLLKDVGKKEIVGLFGYMRNEYRNPGQIKSGGGKLADYTLLLFEETVKAIFNKAIREDLITSNPVHSLAKEERFHAPDKHREYLTPEELTRFLNVETATENERTVQMAFGLSSMTGLRLGDMQHLRWGDIRNIDGTPTICIIQRKTQRPVSVPLNEMALSLLPNREDDNPGSLVFHLVKKSDNISKYVRRIKDKAGIGKDFTYHSSRHTTATLAITAGVDISSVKAVLGHGSVISTEVYAKVNLEKKIEAVSLMDGVFG</sequence>
<dbReference type="InterPro" id="IPR035386">
    <property type="entry name" value="Arm-DNA-bind_5"/>
</dbReference>
<dbReference type="PANTHER" id="PTHR30349">
    <property type="entry name" value="PHAGE INTEGRASE-RELATED"/>
    <property type="match status" value="1"/>
</dbReference>
<evidence type="ECO:0000256" key="1">
    <source>
        <dbReference type="ARBA" id="ARBA00008857"/>
    </source>
</evidence>
<dbReference type="SUPFAM" id="SSF56349">
    <property type="entry name" value="DNA breaking-rejoining enzymes"/>
    <property type="match status" value="1"/>
</dbReference>
<evidence type="ECO:0000256" key="2">
    <source>
        <dbReference type="ARBA" id="ARBA00023125"/>
    </source>
</evidence>
<dbReference type="Gene3D" id="1.10.443.10">
    <property type="entry name" value="Intergrase catalytic core"/>
    <property type="match status" value="1"/>
</dbReference>
<dbReference type="Pfam" id="PF00589">
    <property type="entry name" value="Phage_integrase"/>
    <property type="match status" value="1"/>
</dbReference>
<comment type="caution">
    <text evidence="5">The sequence shown here is derived from an EMBL/GenBank/DDBJ whole genome shotgun (WGS) entry which is preliminary data.</text>
</comment>
<dbReference type="Gene3D" id="1.10.150.130">
    <property type="match status" value="1"/>
</dbReference>
<dbReference type="AlphaFoldDB" id="A0AAE4LK53"/>
<organism evidence="5 6">
    <name type="scientific">Alistipes finegoldii</name>
    <dbReference type="NCBI Taxonomy" id="214856"/>
    <lineage>
        <taxon>Bacteria</taxon>
        <taxon>Pseudomonadati</taxon>
        <taxon>Bacteroidota</taxon>
        <taxon>Bacteroidia</taxon>
        <taxon>Bacteroidales</taxon>
        <taxon>Rikenellaceae</taxon>
        <taxon>Alistipes</taxon>
    </lineage>
</organism>
<evidence type="ECO:0000313" key="5">
    <source>
        <dbReference type="EMBL" id="MDU0259387.1"/>
    </source>
</evidence>
<dbReference type="GO" id="GO:0015074">
    <property type="term" value="P:DNA integration"/>
    <property type="evidence" value="ECO:0007669"/>
    <property type="project" value="InterPro"/>
</dbReference>
<dbReference type="Pfam" id="PF13102">
    <property type="entry name" value="Phage_int_SAM_5"/>
    <property type="match status" value="1"/>
</dbReference>
<protein>
    <submittedName>
        <fullName evidence="5">Site-specific integrase</fullName>
    </submittedName>
</protein>
<proteinExistence type="inferred from homology"/>
<dbReference type="InterPro" id="IPR002104">
    <property type="entry name" value="Integrase_catalytic"/>
</dbReference>
<gene>
    <name evidence="5" type="ORF">RVH17_04525</name>
</gene>
<dbReference type="InterPro" id="IPR025269">
    <property type="entry name" value="SAM-like_dom"/>
</dbReference>
<dbReference type="GO" id="GO:0003677">
    <property type="term" value="F:DNA binding"/>
    <property type="evidence" value="ECO:0007669"/>
    <property type="project" value="UniProtKB-KW"/>
</dbReference>
<reference evidence="5" key="1">
    <citation type="submission" date="2023-10" db="EMBL/GenBank/DDBJ databases">
        <title>Genome Sequence of the Bacteria from From Gut Wall in Crohn's Disease.</title>
        <authorList>
            <person name="Rodriguez-Palacios A."/>
        </authorList>
    </citation>
    <scope>NUCLEOTIDE SEQUENCE</scope>
    <source>
        <strain evidence="5">CavFT-hAR58</strain>
    </source>
</reference>
<dbReference type="GO" id="GO:0006310">
    <property type="term" value="P:DNA recombination"/>
    <property type="evidence" value="ECO:0007669"/>
    <property type="project" value="UniProtKB-KW"/>
</dbReference>
<name>A0AAE4LK53_9BACT</name>
<keyword evidence="2" id="KW-0238">DNA-binding</keyword>
<evidence type="ECO:0000259" key="4">
    <source>
        <dbReference type="PROSITE" id="PS51898"/>
    </source>
</evidence>
<dbReference type="InterPro" id="IPR011010">
    <property type="entry name" value="DNA_brk_join_enz"/>
</dbReference>
<dbReference type="InterPro" id="IPR050090">
    <property type="entry name" value="Tyrosine_recombinase_XerCD"/>
</dbReference>
<dbReference type="PANTHER" id="PTHR30349:SF41">
    <property type="entry name" value="INTEGRASE_RECOMBINASE PROTEIN MJ0367-RELATED"/>
    <property type="match status" value="1"/>
</dbReference>
<comment type="similarity">
    <text evidence="1">Belongs to the 'phage' integrase family.</text>
</comment>
<evidence type="ECO:0000313" key="6">
    <source>
        <dbReference type="Proteomes" id="UP001181347"/>
    </source>
</evidence>
<dbReference type="EMBL" id="JAWDES010000004">
    <property type="protein sequence ID" value="MDU0259387.1"/>
    <property type="molecule type" value="Genomic_DNA"/>
</dbReference>
<evidence type="ECO:0000256" key="3">
    <source>
        <dbReference type="ARBA" id="ARBA00023172"/>
    </source>
</evidence>
<dbReference type="InterPro" id="IPR013762">
    <property type="entry name" value="Integrase-like_cat_sf"/>
</dbReference>
<dbReference type="InterPro" id="IPR010998">
    <property type="entry name" value="Integrase_recombinase_N"/>
</dbReference>
<accession>A0AAE4LK53</accession>
<dbReference type="PROSITE" id="PS51898">
    <property type="entry name" value="TYR_RECOMBINASE"/>
    <property type="match status" value="1"/>
</dbReference>
<feature type="domain" description="Tyr recombinase" evidence="4">
    <location>
        <begin position="207"/>
        <end position="380"/>
    </location>
</feature>
<dbReference type="Pfam" id="PF17293">
    <property type="entry name" value="Arm-DNA-bind_5"/>
    <property type="match status" value="1"/>
</dbReference>
<dbReference type="RefSeq" id="WP_315976000.1">
    <property type="nucleotide sequence ID" value="NZ_JAWDES010000004.1"/>
</dbReference>
<keyword evidence="3" id="KW-0233">DNA recombination</keyword>